<evidence type="ECO:0000313" key="2">
    <source>
        <dbReference type="EMBL" id="PTB76841.1"/>
    </source>
</evidence>
<dbReference type="OrthoDB" id="4897642at2759"/>
<evidence type="ECO:0000256" key="1">
    <source>
        <dbReference type="SAM" id="MobiDB-lite"/>
    </source>
</evidence>
<dbReference type="STRING" id="983965.A0A2T4C5K3"/>
<gene>
    <name evidence="2" type="ORF">M440DRAFT_19173</name>
</gene>
<sequence length="1208" mass="133595">MERQSKRRREGSQEPASSDSDLMHAGCQFENIDIDRDDSSNELADATLPNLSHPEDNDSCGGINDEPEADEIPGPGSSTVSSAPSKDWKSTLDVVDRDFTVAKRSDPWFPIPRWSRTTSTYAKQVAFKFAMAIRMLDALLASPAKVSEGKPAPTEQTDSAYASMPGDASTTCPANWTRHSQEVQPDFEAFHTRDAENTTESPTLCSDQSSVDANRSQDYVWEFTRHLYQRIRPFLSDDNVSSAVALLPDLLSAFALQKGQESQAQVNQDIRYFVYKHRLLLAQSLAAFYETEQASTSQSLSDTGFMVPERISLIWNRASHKGSSSGPEESSHPCLDADSDGNSSGGFSQYREAITTGPAFHWVVEELKRELSPSPSGLYTMEKMSSDILKGLSKDQKMRKRHPSNPSKLTFNVACDIFAYMEDQGYAMDADEVLPRAITLTGSSTNAQALTIRQYVCQTWPTIDCHLVEAIQAALRVYKASGYDASKPFQNSPRCVVDDVGTEVRVSIGEKMMNVEAVGKVCSIAAIGAQLGWLATTLSSSHRERVISFCHPEISGLSAHLNEDGFDNTFSCRVNTETEHLRDNLPSVNGQCWLRLFNNPVVVTGYPIKSRQDFVVEAGLELPFDMLATLSECQFLTTWEGKTVIKGFSTMLIPTRVQDNIISWHLIVSEAGKRLSYRDDQVSKGISIAPQILPDARHILGWCAEAQDNIGAAGANYKIGWSGLPLAGNDVSLGPVTTSFGLGGFVKVSSNFTRGNRERITSSYTGDHSSSPGDYTRSLVRHIGQQHFLLWDVDEKRGWLTDGSRAHLHLVRASLWEDHREKPNGYYIDRIKRLNELALLKDNAAEVLLDAENLDTEAEPRDPAYSSLKTRMQEIGCLMEKAIDQVRKATNSQGTSVGMSVHVLEGFDFMDVATLRDLHLHTLKLPFLESGDGWASLVPHLPVVTLFGKGFGDLIRPGANNPTKSCDKCGFVVSLPSGRHLLAVCVDVLEKILRIRGNKDSRPWQLIHELYWPAREPVFEPCTCTGSEGRGNSDGRVQMLSKKKPRGASFSKPIKLEKRGAVIFGHSFRLSLRTSRLFHSHDRASFSSNTSSATQTTKQVADVPASATNDESFDTNENPLSDTISSITPNTATWSRTEDLISNDTTIEQQNQAPATVCAKTDTFAASPPTIELRVSAEPPRKRPAKRVREFCATAWKKVKMIKPRRPK</sequence>
<evidence type="ECO:0000313" key="3">
    <source>
        <dbReference type="Proteomes" id="UP000240760"/>
    </source>
</evidence>
<dbReference type="EMBL" id="KZ679131">
    <property type="protein sequence ID" value="PTB76841.1"/>
    <property type="molecule type" value="Genomic_DNA"/>
</dbReference>
<feature type="region of interest" description="Disordered" evidence="1">
    <location>
        <begin position="318"/>
        <end position="348"/>
    </location>
</feature>
<dbReference type="AlphaFoldDB" id="A0A2T4C5K3"/>
<feature type="compositionally biased region" description="Polar residues" evidence="1">
    <location>
        <begin position="1106"/>
        <end position="1129"/>
    </location>
</feature>
<dbReference type="Proteomes" id="UP000240760">
    <property type="component" value="Unassembled WGS sequence"/>
</dbReference>
<keyword evidence="3" id="KW-1185">Reference proteome</keyword>
<organism evidence="2 3">
    <name type="scientific">Trichoderma longibrachiatum ATCC 18648</name>
    <dbReference type="NCBI Taxonomy" id="983965"/>
    <lineage>
        <taxon>Eukaryota</taxon>
        <taxon>Fungi</taxon>
        <taxon>Dikarya</taxon>
        <taxon>Ascomycota</taxon>
        <taxon>Pezizomycotina</taxon>
        <taxon>Sordariomycetes</taxon>
        <taxon>Hypocreomycetidae</taxon>
        <taxon>Hypocreales</taxon>
        <taxon>Hypocreaceae</taxon>
        <taxon>Trichoderma</taxon>
    </lineage>
</organism>
<feature type="region of interest" description="Disordered" evidence="1">
    <location>
        <begin position="1083"/>
        <end position="1129"/>
    </location>
</feature>
<protein>
    <submittedName>
        <fullName evidence="2">Uncharacterized protein</fullName>
    </submittedName>
</protein>
<accession>A0A2T4C5K3</accession>
<feature type="compositionally biased region" description="Polar residues" evidence="1">
    <location>
        <begin position="1085"/>
        <end position="1099"/>
    </location>
</feature>
<reference evidence="2 3" key="1">
    <citation type="submission" date="2016-07" db="EMBL/GenBank/DDBJ databases">
        <title>Multiple horizontal gene transfer events from other fungi enriched the ability of initially mycotrophic Trichoderma (Ascomycota) to feed on dead plant biomass.</title>
        <authorList>
            <consortium name="DOE Joint Genome Institute"/>
            <person name="Aerts A."/>
            <person name="Atanasova L."/>
            <person name="Chenthamara K."/>
            <person name="Zhang J."/>
            <person name="Grujic M."/>
            <person name="Henrissat B."/>
            <person name="Kuo A."/>
            <person name="Salamov A."/>
            <person name="Lipzen A."/>
            <person name="Labutti K."/>
            <person name="Barry K."/>
            <person name="Miao Y."/>
            <person name="Rahimi M.J."/>
            <person name="Shen Q."/>
            <person name="Grigoriev I.V."/>
            <person name="Kubicek C.P."/>
            <person name="Druzhinina I.S."/>
        </authorList>
    </citation>
    <scope>NUCLEOTIDE SEQUENCE [LARGE SCALE GENOMIC DNA]</scope>
    <source>
        <strain evidence="2 3">ATCC 18648</strain>
    </source>
</reference>
<feature type="region of interest" description="Disordered" evidence="1">
    <location>
        <begin position="146"/>
        <end position="174"/>
    </location>
</feature>
<proteinExistence type="predicted"/>
<feature type="region of interest" description="Disordered" evidence="1">
    <location>
        <begin position="1"/>
        <end position="89"/>
    </location>
</feature>
<name>A0A2T4C5K3_TRILO</name>